<reference evidence="2 3" key="1">
    <citation type="journal article" date="2019" name="Environ. Microbiol.">
        <title>At the nexus of three kingdoms: the genome of the mycorrhizal fungus Gigaspora margarita provides insights into plant, endobacterial and fungal interactions.</title>
        <authorList>
            <person name="Venice F."/>
            <person name="Ghignone S."/>
            <person name="Salvioli di Fossalunga A."/>
            <person name="Amselem J."/>
            <person name="Novero M."/>
            <person name="Xianan X."/>
            <person name="Sedzielewska Toro K."/>
            <person name="Morin E."/>
            <person name="Lipzen A."/>
            <person name="Grigoriev I.V."/>
            <person name="Henrissat B."/>
            <person name="Martin F.M."/>
            <person name="Bonfante P."/>
        </authorList>
    </citation>
    <scope>NUCLEOTIDE SEQUENCE [LARGE SCALE GENOMIC DNA]</scope>
    <source>
        <strain evidence="2 3">BEG34</strain>
    </source>
</reference>
<gene>
    <name evidence="2" type="ORF">F8M41_013939</name>
</gene>
<feature type="region of interest" description="Disordered" evidence="1">
    <location>
        <begin position="1"/>
        <end position="80"/>
    </location>
</feature>
<evidence type="ECO:0008006" key="4">
    <source>
        <dbReference type="Google" id="ProtNLM"/>
    </source>
</evidence>
<dbReference type="OrthoDB" id="2365719at2759"/>
<accession>A0A8H3WX83</accession>
<name>A0A8H3WX83_GIGMA</name>
<dbReference type="AlphaFoldDB" id="A0A8H3WX83"/>
<feature type="compositionally biased region" description="Basic and acidic residues" evidence="1">
    <location>
        <begin position="47"/>
        <end position="80"/>
    </location>
</feature>
<keyword evidence="3" id="KW-1185">Reference proteome</keyword>
<sequence>MADQEVPESQAQRVRSDTQEQRSEKSYKAAAHNPSVSHEARVSAAHKLSELHEQRTGDKIDPYHEAGIGDKKAGDRDPQQ</sequence>
<feature type="compositionally biased region" description="Basic and acidic residues" evidence="1">
    <location>
        <begin position="14"/>
        <end position="27"/>
    </location>
</feature>
<dbReference type="Pfam" id="PF10346">
    <property type="entry name" value="Con-6"/>
    <property type="match status" value="1"/>
</dbReference>
<dbReference type="InterPro" id="IPR018824">
    <property type="entry name" value="Conidiation-specific_6"/>
</dbReference>
<dbReference type="EMBL" id="WTPW01002834">
    <property type="protein sequence ID" value="KAF0363524.1"/>
    <property type="molecule type" value="Genomic_DNA"/>
</dbReference>
<protein>
    <recommendedName>
        <fullName evidence="4">Conidiation-specific protein 6</fullName>
    </recommendedName>
</protein>
<dbReference type="Proteomes" id="UP000439903">
    <property type="component" value="Unassembled WGS sequence"/>
</dbReference>
<evidence type="ECO:0000256" key="1">
    <source>
        <dbReference type="SAM" id="MobiDB-lite"/>
    </source>
</evidence>
<evidence type="ECO:0000313" key="2">
    <source>
        <dbReference type="EMBL" id="KAF0363524.1"/>
    </source>
</evidence>
<comment type="caution">
    <text evidence="2">The sequence shown here is derived from an EMBL/GenBank/DDBJ whole genome shotgun (WGS) entry which is preliminary data.</text>
</comment>
<proteinExistence type="predicted"/>
<evidence type="ECO:0000313" key="3">
    <source>
        <dbReference type="Proteomes" id="UP000439903"/>
    </source>
</evidence>
<organism evidence="2 3">
    <name type="scientific">Gigaspora margarita</name>
    <dbReference type="NCBI Taxonomy" id="4874"/>
    <lineage>
        <taxon>Eukaryota</taxon>
        <taxon>Fungi</taxon>
        <taxon>Fungi incertae sedis</taxon>
        <taxon>Mucoromycota</taxon>
        <taxon>Glomeromycotina</taxon>
        <taxon>Glomeromycetes</taxon>
        <taxon>Diversisporales</taxon>
        <taxon>Gigasporaceae</taxon>
        <taxon>Gigaspora</taxon>
    </lineage>
</organism>